<dbReference type="PROSITE" id="PS51746">
    <property type="entry name" value="PPM_2"/>
    <property type="match status" value="1"/>
</dbReference>
<evidence type="ECO:0000313" key="3">
    <source>
        <dbReference type="Proteomes" id="UP000315440"/>
    </source>
</evidence>
<dbReference type="Proteomes" id="UP000315440">
    <property type="component" value="Unassembled WGS sequence"/>
</dbReference>
<protein>
    <recommendedName>
        <fullName evidence="1">PPM-type phosphatase domain-containing protein</fullName>
    </recommendedName>
</protein>
<evidence type="ECO:0000313" key="2">
    <source>
        <dbReference type="EMBL" id="TWT86580.1"/>
    </source>
</evidence>
<gene>
    <name evidence="2" type="ORF">Mal64_34060</name>
</gene>
<dbReference type="EMBL" id="SJPQ01000004">
    <property type="protein sequence ID" value="TWT86580.1"/>
    <property type="molecule type" value="Genomic_DNA"/>
</dbReference>
<dbReference type="AlphaFoldDB" id="A0A5C5ZHI7"/>
<dbReference type="Pfam" id="PF13672">
    <property type="entry name" value="PP2C_2"/>
    <property type="match status" value="1"/>
</dbReference>
<dbReference type="SMART" id="SM00331">
    <property type="entry name" value="PP2C_SIG"/>
    <property type="match status" value="1"/>
</dbReference>
<comment type="caution">
    <text evidence="2">The sequence shown here is derived from an EMBL/GenBank/DDBJ whole genome shotgun (WGS) entry which is preliminary data.</text>
</comment>
<dbReference type="GO" id="GO:0016787">
    <property type="term" value="F:hydrolase activity"/>
    <property type="evidence" value="ECO:0007669"/>
    <property type="project" value="UniProtKB-KW"/>
</dbReference>
<dbReference type="CDD" id="cd00143">
    <property type="entry name" value="PP2Cc"/>
    <property type="match status" value="1"/>
</dbReference>
<dbReference type="Gene3D" id="3.60.40.10">
    <property type="entry name" value="PPM-type phosphatase domain"/>
    <property type="match status" value="1"/>
</dbReference>
<evidence type="ECO:0000259" key="1">
    <source>
        <dbReference type="PROSITE" id="PS51746"/>
    </source>
</evidence>
<dbReference type="SUPFAM" id="SSF81606">
    <property type="entry name" value="PP2C-like"/>
    <property type="match status" value="1"/>
</dbReference>
<keyword evidence="2" id="KW-0378">Hydrolase</keyword>
<dbReference type="InterPro" id="IPR036457">
    <property type="entry name" value="PPM-type-like_dom_sf"/>
</dbReference>
<organism evidence="2 3">
    <name type="scientific">Pseudobythopirellula maris</name>
    <dbReference type="NCBI Taxonomy" id="2527991"/>
    <lineage>
        <taxon>Bacteria</taxon>
        <taxon>Pseudomonadati</taxon>
        <taxon>Planctomycetota</taxon>
        <taxon>Planctomycetia</taxon>
        <taxon>Pirellulales</taxon>
        <taxon>Lacipirellulaceae</taxon>
        <taxon>Pseudobythopirellula</taxon>
    </lineage>
</organism>
<accession>A0A5C5ZHI7</accession>
<dbReference type="InterPro" id="IPR001932">
    <property type="entry name" value="PPM-type_phosphatase-like_dom"/>
</dbReference>
<proteinExistence type="predicted"/>
<reference evidence="2 3" key="1">
    <citation type="submission" date="2019-02" db="EMBL/GenBank/DDBJ databases">
        <title>Deep-cultivation of Planctomycetes and their phenomic and genomic characterization uncovers novel biology.</title>
        <authorList>
            <person name="Wiegand S."/>
            <person name="Jogler M."/>
            <person name="Boedeker C."/>
            <person name="Pinto D."/>
            <person name="Vollmers J."/>
            <person name="Rivas-Marin E."/>
            <person name="Kohn T."/>
            <person name="Peeters S.H."/>
            <person name="Heuer A."/>
            <person name="Rast P."/>
            <person name="Oberbeckmann S."/>
            <person name="Bunk B."/>
            <person name="Jeske O."/>
            <person name="Meyerdierks A."/>
            <person name="Storesund J.E."/>
            <person name="Kallscheuer N."/>
            <person name="Luecker S."/>
            <person name="Lage O.M."/>
            <person name="Pohl T."/>
            <person name="Merkel B.J."/>
            <person name="Hornburger P."/>
            <person name="Mueller R.-W."/>
            <person name="Bruemmer F."/>
            <person name="Labrenz M."/>
            <person name="Spormann A.M."/>
            <person name="Op Den Camp H."/>
            <person name="Overmann J."/>
            <person name="Amann R."/>
            <person name="Jetten M.S.M."/>
            <person name="Mascher T."/>
            <person name="Medema M.H."/>
            <person name="Devos D.P."/>
            <person name="Kaster A.-K."/>
            <person name="Ovreas L."/>
            <person name="Rohde M."/>
            <person name="Galperin M.Y."/>
            <person name="Jogler C."/>
        </authorList>
    </citation>
    <scope>NUCLEOTIDE SEQUENCE [LARGE SCALE GENOMIC DNA]</scope>
    <source>
        <strain evidence="2 3">Mal64</strain>
    </source>
</reference>
<name>A0A5C5ZHI7_9BACT</name>
<sequence>MDAPESTRAMGGEVVYFSTRCPDKPSPNEDALAVLPGPADAAWTGGVLAVSDGLGGEAAGEAASRLTVETLRDEVGRIALTGSPLRGAILDGIERANQQVIALGVGAAATLAAAEVVDGFVRPYHVGDSQILVVGQRGRVKLLTVAHAPVAQAVEAGVLCDQEAMHHDERHVVSNVVGWSEMRIEIGPTHRLAPRDTLLLATDGLFDNLHVAEVVERIRKGSLPKAITGLVEEARRRMDDSLEEATGLTPSKPDDLTVVAFRLDA</sequence>
<keyword evidence="3" id="KW-1185">Reference proteome</keyword>
<dbReference type="SMART" id="SM00332">
    <property type="entry name" value="PP2Cc"/>
    <property type="match status" value="1"/>
</dbReference>
<feature type="domain" description="PPM-type phosphatase" evidence="1">
    <location>
        <begin position="13"/>
        <end position="263"/>
    </location>
</feature>